<dbReference type="Gene3D" id="3.40.50.261">
    <property type="entry name" value="Succinyl-CoA synthetase domains"/>
    <property type="match status" value="2"/>
</dbReference>
<accession>A0ABW1J6V8</accession>
<feature type="domain" description="ATP-citrate synthase/succinyl-CoA ligase C-terminal" evidence="1">
    <location>
        <begin position="347"/>
        <end position="501"/>
    </location>
</feature>
<comment type="caution">
    <text evidence="3">The sequence shown here is derived from an EMBL/GenBank/DDBJ whole genome shotgun (WGS) entry which is preliminary data.</text>
</comment>
<keyword evidence="4" id="KW-1185">Reference proteome</keyword>
<reference evidence="4" key="1">
    <citation type="journal article" date="2019" name="Int. J. Syst. Evol. Microbiol.">
        <title>The Global Catalogue of Microorganisms (GCM) 10K type strain sequencing project: providing services to taxonomists for standard genome sequencing and annotation.</title>
        <authorList>
            <consortium name="The Broad Institute Genomics Platform"/>
            <consortium name="The Broad Institute Genome Sequencing Center for Infectious Disease"/>
            <person name="Wu L."/>
            <person name="Ma J."/>
        </authorList>
    </citation>
    <scope>NUCLEOTIDE SEQUENCE [LARGE SCALE GENOMIC DNA]</scope>
    <source>
        <strain evidence="4">CCM 8391</strain>
    </source>
</reference>
<dbReference type="Pfam" id="PF02629">
    <property type="entry name" value="CoA_binding"/>
    <property type="match status" value="1"/>
</dbReference>
<dbReference type="PANTHER" id="PTHR11117">
    <property type="entry name" value="SUCCINYL-COA LIGASE SUBUNIT ALPHA"/>
    <property type="match status" value="1"/>
</dbReference>
<protein>
    <submittedName>
        <fullName evidence="3">Protein FdrA</fullName>
    </submittedName>
</protein>
<name>A0ABW1J6V8_9PSEU</name>
<dbReference type="Pfam" id="PF00549">
    <property type="entry name" value="Ligase_CoA"/>
    <property type="match status" value="1"/>
</dbReference>
<organism evidence="3 4">
    <name type="scientific">Pseudonocardia hispaniensis</name>
    <dbReference type="NCBI Taxonomy" id="904933"/>
    <lineage>
        <taxon>Bacteria</taxon>
        <taxon>Bacillati</taxon>
        <taxon>Actinomycetota</taxon>
        <taxon>Actinomycetes</taxon>
        <taxon>Pseudonocardiales</taxon>
        <taxon>Pseudonocardiaceae</taxon>
        <taxon>Pseudonocardia</taxon>
    </lineage>
</organism>
<dbReference type="EMBL" id="JBHSQW010000039">
    <property type="protein sequence ID" value="MFC5996312.1"/>
    <property type="molecule type" value="Genomic_DNA"/>
</dbReference>
<feature type="domain" description="CoA-binding" evidence="2">
    <location>
        <begin position="195"/>
        <end position="278"/>
    </location>
</feature>
<proteinExistence type="predicted"/>
<dbReference type="Gene3D" id="3.40.50.720">
    <property type="entry name" value="NAD(P)-binding Rossmann-like Domain"/>
    <property type="match status" value="1"/>
</dbReference>
<gene>
    <name evidence="3" type="ORF">ACFQE5_19085</name>
</gene>
<dbReference type="PANTHER" id="PTHR11117:SF24">
    <property type="entry name" value="PROTEIN FDRA"/>
    <property type="match status" value="1"/>
</dbReference>
<dbReference type="SUPFAM" id="SSF52210">
    <property type="entry name" value="Succinyl-CoA synthetase domains"/>
    <property type="match status" value="2"/>
</dbReference>
<sequence>MSPALIHDVKLYPDTYVDSVVQLSGTRALRQVEGVDWAAAAMATPGNRETLAAEGFDLGELADAGANDLFIAVRANSDEVVAAARAAGEAAMFAARGDGGARAEQPARSLAEALTRQPGSNVAIISVPGDYAALEAHKALSAGLDVLLFSDNVPVDAEIELKDRATALGRLVMGPGAGTAMLGGTALGFANVVTPGRVAVVAAAGTGAQEAASLVDRWGFGVSHVIGLGGRDLSSAVGGRMALSAVRALVADDETDVILLVSKPPAVEVAHEVVAAAAGKPLVAALIGVPTDFTAPDDVVVTRTLEAGAVAAVRAMGGAAPDPAAGLAERVRALADLPPERRLVRGLFSGGTLCYESLVILDDVLGPVYSNTPLSKDLGLPAPADAHTCLDLGEEEYTKGRPHPMIDPQARIELLRAQGTDPAVAAIILDVVLGHGAHSDPAAELAPVCAEVMSAGGPRIVVYVLGTEQDPQGYARQRRAFEEVGCLVTETAARASLAAAALALRDPSIVEGAL</sequence>
<evidence type="ECO:0000313" key="4">
    <source>
        <dbReference type="Proteomes" id="UP001596302"/>
    </source>
</evidence>
<dbReference type="InterPro" id="IPR003781">
    <property type="entry name" value="CoA-bd"/>
</dbReference>
<dbReference type="RefSeq" id="WP_379586891.1">
    <property type="nucleotide sequence ID" value="NZ_JBHSQW010000039.1"/>
</dbReference>
<evidence type="ECO:0000259" key="2">
    <source>
        <dbReference type="Pfam" id="PF02629"/>
    </source>
</evidence>
<dbReference type="InterPro" id="IPR016102">
    <property type="entry name" value="Succinyl-CoA_synth-like"/>
</dbReference>
<evidence type="ECO:0000313" key="3">
    <source>
        <dbReference type="EMBL" id="MFC5996312.1"/>
    </source>
</evidence>
<dbReference type="InterPro" id="IPR005811">
    <property type="entry name" value="SUCC_ACL_C"/>
</dbReference>
<evidence type="ECO:0000259" key="1">
    <source>
        <dbReference type="Pfam" id="PF00549"/>
    </source>
</evidence>
<dbReference type="Proteomes" id="UP001596302">
    <property type="component" value="Unassembled WGS sequence"/>
</dbReference>